<keyword evidence="5 18" id="KW-0479">Metal-binding</keyword>
<dbReference type="GO" id="GO:0061630">
    <property type="term" value="F:ubiquitin protein ligase activity"/>
    <property type="evidence" value="ECO:0007669"/>
    <property type="project" value="UniProtKB-UniRule"/>
</dbReference>
<evidence type="ECO:0000256" key="7">
    <source>
        <dbReference type="ARBA" id="ARBA00022771"/>
    </source>
</evidence>
<evidence type="ECO:0000256" key="10">
    <source>
        <dbReference type="ARBA" id="ARBA00022853"/>
    </source>
</evidence>
<dbReference type="PROSITE" id="PS50016">
    <property type="entry name" value="ZF_PHD_2"/>
    <property type="match status" value="1"/>
</dbReference>
<gene>
    <name evidence="24" type="primary">uhrf1</name>
</gene>
<dbReference type="Gene3D" id="3.30.40.10">
    <property type="entry name" value="Zinc/RING finger domain, C3HC4 (zinc finger)"/>
    <property type="match status" value="1"/>
</dbReference>
<dbReference type="InterPro" id="IPR000626">
    <property type="entry name" value="Ubiquitin-like_dom"/>
</dbReference>
<dbReference type="CDD" id="cd17122">
    <property type="entry name" value="Ubl_UHRF1"/>
    <property type="match status" value="1"/>
</dbReference>
<comment type="domain">
    <text evidence="18">The YDG domain mediates the interaction with histone H3.</text>
</comment>
<name>A0A673J7R5_9TELE</name>
<evidence type="ECO:0000256" key="15">
    <source>
        <dbReference type="ARBA" id="ARBA00023306"/>
    </source>
</evidence>
<feature type="compositionally biased region" description="Basic and acidic residues" evidence="19">
    <location>
        <begin position="103"/>
        <end position="113"/>
    </location>
</feature>
<evidence type="ECO:0000256" key="2">
    <source>
        <dbReference type="ARBA" id="ARBA00004906"/>
    </source>
</evidence>
<keyword evidence="13" id="KW-0804">Transcription</keyword>
<dbReference type="SUPFAM" id="SSF57903">
    <property type="entry name" value="FYVE/PHD zinc finger"/>
    <property type="match status" value="1"/>
</dbReference>
<dbReference type="CDD" id="cd15616">
    <property type="entry name" value="PHD_UHRF1"/>
    <property type="match status" value="1"/>
</dbReference>
<dbReference type="Pfam" id="PF02182">
    <property type="entry name" value="SAD_SRA"/>
    <property type="match status" value="1"/>
</dbReference>
<keyword evidence="15" id="KW-0131">Cell cycle</keyword>
<evidence type="ECO:0000313" key="25">
    <source>
        <dbReference type="Proteomes" id="UP000472270"/>
    </source>
</evidence>
<dbReference type="Proteomes" id="UP000472270">
    <property type="component" value="Unassembled WGS sequence"/>
</dbReference>
<dbReference type="PANTHER" id="PTHR14140:SF2">
    <property type="entry name" value="E3 UBIQUITIN-PROTEIN LIGASE UHRF1"/>
    <property type="match status" value="1"/>
</dbReference>
<dbReference type="InterPro" id="IPR001965">
    <property type="entry name" value="Znf_PHD"/>
</dbReference>
<keyword evidence="3" id="KW-0678">Repressor</keyword>
<feature type="domain" description="Ubiquitin-like" evidence="21">
    <location>
        <begin position="1"/>
        <end position="76"/>
    </location>
</feature>
<dbReference type="GO" id="GO:0005634">
    <property type="term" value="C:nucleus"/>
    <property type="evidence" value="ECO:0007669"/>
    <property type="project" value="UniProtKB-SubCell"/>
</dbReference>
<keyword evidence="6" id="KW-0677">Repeat</keyword>
<organism evidence="24 25">
    <name type="scientific">Sinocyclocheilus rhinocerous</name>
    <dbReference type="NCBI Taxonomy" id="307959"/>
    <lineage>
        <taxon>Eukaryota</taxon>
        <taxon>Metazoa</taxon>
        <taxon>Chordata</taxon>
        <taxon>Craniata</taxon>
        <taxon>Vertebrata</taxon>
        <taxon>Euteleostomi</taxon>
        <taxon>Actinopterygii</taxon>
        <taxon>Neopterygii</taxon>
        <taxon>Teleostei</taxon>
        <taxon>Ostariophysi</taxon>
        <taxon>Cypriniformes</taxon>
        <taxon>Cyprinidae</taxon>
        <taxon>Cyprininae</taxon>
        <taxon>Sinocyclocheilus</taxon>
    </lineage>
</organism>
<dbReference type="Gene3D" id="2.30.30.1150">
    <property type="match status" value="1"/>
</dbReference>
<evidence type="ECO:0000259" key="22">
    <source>
        <dbReference type="PROSITE" id="PS50089"/>
    </source>
</evidence>
<dbReference type="Gene3D" id="3.10.20.90">
    <property type="entry name" value="Phosphatidylinositol 3-kinase Catalytic Subunit, Chain A, domain 1"/>
    <property type="match status" value="1"/>
</dbReference>
<keyword evidence="8 18" id="KW-0833">Ubl conjugation pathway</keyword>
<evidence type="ECO:0000256" key="9">
    <source>
        <dbReference type="ARBA" id="ARBA00022833"/>
    </source>
</evidence>
<feature type="domain" description="YDG" evidence="23">
    <location>
        <begin position="402"/>
        <end position="565"/>
    </location>
</feature>
<dbReference type="SMART" id="SM00466">
    <property type="entry name" value="SRA"/>
    <property type="match status" value="1"/>
</dbReference>
<dbReference type="FunFam" id="3.10.20.90:FF:000143">
    <property type="entry name" value="E3 ubiquitin-protein ligase UHRF1 isoform 1"/>
    <property type="match status" value="1"/>
</dbReference>
<feature type="domain" description="PHD-type" evidence="20">
    <location>
        <begin position="297"/>
        <end position="364"/>
    </location>
</feature>
<comment type="subcellular location">
    <subcellularLocation>
        <location evidence="17 18">Nucleus</location>
    </subcellularLocation>
</comment>
<reference evidence="24" key="2">
    <citation type="submission" date="2025-09" db="UniProtKB">
        <authorList>
            <consortium name="Ensembl"/>
        </authorList>
    </citation>
    <scope>IDENTIFICATION</scope>
</reference>
<dbReference type="InterPro" id="IPR047406">
    <property type="entry name" value="Ubl_UHRF1"/>
</dbReference>
<dbReference type="FunFam" id="3.30.40.10:FF:000066">
    <property type="entry name" value="E3 ubiquitin-protein ligase UHRF2 isoform X1"/>
    <property type="match status" value="1"/>
</dbReference>
<feature type="compositionally biased region" description="Basic residues" evidence="19">
    <location>
        <begin position="520"/>
        <end position="529"/>
    </location>
</feature>
<dbReference type="PROSITE" id="PS00518">
    <property type="entry name" value="ZF_RING_1"/>
    <property type="match status" value="1"/>
</dbReference>
<evidence type="ECO:0000256" key="19">
    <source>
        <dbReference type="SAM" id="MobiDB-lite"/>
    </source>
</evidence>
<evidence type="ECO:0000313" key="24">
    <source>
        <dbReference type="Ensembl" id="ENSSRHP00000048807.1"/>
    </source>
</evidence>
<dbReference type="PROSITE" id="PS51015">
    <property type="entry name" value="YDG"/>
    <property type="match status" value="1"/>
</dbReference>
<evidence type="ECO:0000256" key="3">
    <source>
        <dbReference type="ARBA" id="ARBA00022491"/>
    </source>
</evidence>
<dbReference type="CDD" id="cd20455">
    <property type="entry name" value="Tudor_UHRF1_rpt1"/>
    <property type="match status" value="1"/>
</dbReference>
<dbReference type="GO" id="GO:0016567">
    <property type="term" value="P:protein ubiquitination"/>
    <property type="evidence" value="ECO:0007669"/>
    <property type="project" value="UniProtKB-UniRule"/>
</dbReference>
<dbReference type="SMART" id="SM00249">
    <property type="entry name" value="PHD"/>
    <property type="match status" value="1"/>
</dbReference>
<feature type="region of interest" description="Disordered" evidence="19">
    <location>
        <begin position="506"/>
        <end position="531"/>
    </location>
</feature>
<dbReference type="Ensembl" id="ENSSRHT00000050184.1">
    <property type="protein sequence ID" value="ENSSRHP00000048807.1"/>
    <property type="gene ID" value="ENSSRHG00000024390.1"/>
</dbReference>
<keyword evidence="14 17" id="KW-0539">Nucleus</keyword>
<keyword evidence="9 18" id="KW-0862">Zinc</keyword>
<keyword evidence="4 18" id="KW-0808">Transferase</keyword>
<dbReference type="PROSITE" id="PS50053">
    <property type="entry name" value="UBIQUITIN_2"/>
    <property type="match status" value="1"/>
</dbReference>
<evidence type="ECO:0000256" key="13">
    <source>
        <dbReference type="ARBA" id="ARBA00023163"/>
    </source>
</evidence>
<feature type="domain" description="RING-type" evidence="22">
    <location>
        <begin position="689"/>
        <end position="728"/>
    </location>
</feature>
<feature type="region of interest" description="Disordered" evidence="19">
    <location>
        <begin position="279"/>
        <end position="299"/>
    </location>
</feature>
<dbReference type="Pfam" id="PF00240">
    <property type="entry name" value="ubiquitin"/>
    <property type="match status" value="1"/>
</dbReference>
<keyword evidence="10" id="KW-0156">Chromatin regulator</keyword>
<dbReference type="SUPFAM" id="SSF54236">
    <property type="entry name" value="Ubiquitin-like"/>
    <property type="match status" value="1"/>
</dbReference>
<evidence type="ECO:0000256" key="5">
    <source>
        <dbReference type="ARBA" id="ARBA00022723"/>
    </source>
</evidence>
<evidence type="ECO:0000256" key="8">
    <source>
        <dbReference type="ARBA" id="ARBA00022786"/>
    </source>
</evidence>
<evidence type="ECO:0000256" key="12">
    <source>
        <dbReference type="ARBA" id="ARBA00023125"/>
    </source>
</evidence>
<dbReference type="InterPro" id="IPR011011">
    <property type="entry name" value="Znf_FYVE_PHD"/>
</dbReference>
<sequence>MWIQVRTMDGKETHRVDSLSKLTKVDELRVKIAELFNVEAERQRLFYRGKQMEDGHTIFDYNVGLNDIVQLLVRQKLTSAPLPKDKEAELSDSDSGCGSAQSESDKSSTHGESDGQGAGTSGQTDTPDLIDPGFGFYKINEFVDARDLNMGAWFEAQIVNVTKTTKSSSEHGGSDGEEEIIYHVKYEDYPENGVVQLCGKDVRPRARTVYQWHQLEQGMIVMVNFNPDEPKERGYWYDDDVLVFKGIVHTEMKILDAGDSLNDCRIMFVTEIYKIEEPGSSEGPGASSDSPLKRSNGPECKVCKDDPKKNCRMCNCHACGVKQDPDKQLLCDECDMAFHTYCLNPPLTTIPEDEDWYCPECRNDASEVVLAGEKLKESKKKAKMASASSSSQRDWGKVRFRRATQNTVYISNHGNPKIVSESGIHRPHVAGIHGRSNDGAYSLVLAGGYEDDVDDGNEFTYTGSGGRDLSGNKRTAEQSCDQKLTNMNRALALNCNATVNEKEGAEAKDWKAGKPVRVVRSSKGRKHSKYSPEDGNRYDGIYKVVKYWPEKGKSGFLVWRYLLKRNDDEPAPWTRDGKERIKKLGLTMQYPEGYLEAVAAKEKEKENKNDDDDVEEMPTKGKRKRKSQTGNSPAKSTPKKMKVEAYKLSKEQKALIKDDELNKKLWDEAMESLNLGPRFINKVEEVFLCICCQEVVYQPITTECQHNVCRECLQRSFKAEVYTCPACRHDLGKNYQMTVNKPLQAILTQLFPGYSSGRC</sequence>
<comment type="catalytic activity">
    <reaction evidence="1 18">
        <text>S-ubiquitinyl-[E2 ubiquitin-conjugating enzyme]-L-cysteine + [acceptor protein]-L-lysine = [E2 ubiquitin-conjugating enzyme]-L-cysteine + N(6)-ubiquitinyl-[acceptor protein]-L-lysine.</text>
        <dbReference type="EC" id="2.3.2.27"/>
    </reaction>
</comment>
<dbReference type="GO" id="GO:0008270">
    <property type="term" value="F:zinc ion binding"/>
    <property type="evidence" value="ECO:0007669"/>
    <property type="project" value="UniProtKB-KW"/>
</dbReference>
<evidence type="ECO:0000259" key="20">
    <source>
        <dbReference type="PROSITE" id="PS50016"/>
    </source>
</evidence>
<dbReference type="InterPro" id="IPR017907">
    <property type="entry name" value="Znf_RING_CS"/>
</dbReference>
<dbReference type="PROSITE" id="PS01359">
    <property type="entry name" value="ZF_PHD_1"/>
    <property type="match status" value="1"/>
</dbReference>
<keyword evidence="11" id="KW-0805">Transcription regulation</keyword>
<evidence type="ECO:0000256" key="11">
    <source>
        <dbReference type="ARBA" id="ARBA00023015"/>
    </source>
</evidence>
<keyword evidence="12 18" id="KW-0238">DNA-binding</keyword>
<dbReference type="Pfam" id="PF00628">
    <property type="entry name" value="PHD"/>
    <property type="match status" value="1"/>
</dbReference>
<comment type="pathway">
    <text evidence="2 18">Protein modification; protein ubiquitination.</text>
</comment>
<evidence type="ECO:0000256" key="4">
    <source>
        <dbReference type="ARBA" id="ARBA00022679"/>
    </source>
</evidence>
<evidence type="ECO:0000256" key="14">
    <source>
        <dbReference type="ARBA" id="ARBA00023242"/>
    </source>
</evidence>
<dbReference type="SUPFAM" id="SSF88697">
    <property type="entry name" value="PUA domain-like"/>
    <property type="match status" value="1"/>
</dbReference>
<keyword evidence="25" id="KW-1185">Reference proteome</keyword>
<dbReference type="AlphaFoldDB" id="A0A673J7R5"/>
<feature type="compositionally biased region" description="Low complexity" evidence="19">
    <location>
        <begin position="279"/>
        <end position="290"/>
    </location>
</feature>
<dbReference type="InterPro" id="IPR019786">
    <property type="entry name" value="Zinc_finger_PHD-type_CS"/>
</dbReference>
<evidence type="ECO:0000256" key="1">
    <source>
        <dbReference type="ARBA" id="ARBA00000900"/>
    </source>
</evidence>
<dbReference type="PROSITE" id="PS50089">
    <property type="entry name" value="ZF_RING_2"/>
    <property type="match status" value="1"/>
</dbReference>
<dbReference type="Gene3D" id="2.30.280.10">
    <property type="entry name" value="SRA-YDG"/>
    <property type="match status" value="1"/>
</dbReference>
<dbReference type="SMART" id="SM00213">
    <property type="entry name" value="UBQ"/>
    <property type="match status" value="1"/>
</dbReference>
<feature type="region of interest" description="Disordered" evidence="19">
    <location>
        <begin position="83"/>
        <end position="127"/>
    </location>
</feature>
<dbReference type="InterPro" id="IPR019787">
    <property type="entry name" value="Znf_PHD-finger"/>
</dbReference>
<dbReference type="InterPro" id="IPR015947">
    <property type="entry name" value="PUA-like_sf"/>
</dbReference>
<evidence type="ECO:0000256" key="17">
    <source>
        <dbReference type="PROSITE-ProRule" id="PRU00358"/>
    </source>
</evidence>
<evidence type="ECO:0000259" key="23">
    <source>
        <dbReference type="PROSITE" id="PS51015"/>
    </source>
</evidence>
<feature type="compositionally biased region" description="Polar residues" evidence="19">
    <location>
        <begin position="93"/>
        <end position="102"/>
    </location>
</feature>
<protein>
    <recommendedName>
        <fullName evidence="18">E3 ubiquitin-protein ligase UHRF</fullName>
        <ecNumber evidence="18">2.3.2.27</ecNumber>
    </recommendedName>
    <alternativeName>
        <fullName evidence="18">RING-type E3 ubiquitin transferase UHRF</fullName>
    </alternativeName>
    <alternativeName>
        <fullName evidence="18">Ubiquitin-like PHD and RING finger domain-containing protein</fullName>
    </alternativeName>
    <alternativeName>
        <fullName evidence="18">Ubiquitin-like-containing PHD and RING finger domains protein</fullName>
    </alternativeName>
</protein>
<dbReference type="Pfam" id="PF12148">
    <property type="entry name" value="TTD"/>
    <property type="match status" value="1"/>
</dbReference>
<dbReference type="InterPro" id="IPR045134">
    <property type="entry name" value="UHRF1/2-like"/>
</dbReference>
<dbReference type="InterPro" id="IPR036987">
    <property type="entry name" value="SRA-YDG_sf"/>
</dbReference>
<dbReference type="InterPro" id="IPR001841">
    <property type="entry name" value="Znf_RING"/>
</dbReference>
<dbReference type="InterPro" id="IPR003105">
    <property type="entry name" value="SRA_YDG"/>
</dbReference>
<dbReference type="SUPFAM" id="SSF57850">
    <property type="entry name" value="RING/U-box"/>
    <property type="match status" value="1"/>
</dbReference>
<accession>A0A673J7R5</accession>
<proteinExistence type="predicted"/>
<keyword evidence="7 16" id="KW-0863">Zinc-finger</keyword>
<dbReference type="InterPro" id="IPR013083">
    <property type="entry name" value="Znf_RING/FYVE/PHD"/>
</dbReference>
<feature type="region of interest" description="Disordered" evidence="19">
    <location>
        <begin position="602"/>
        <end position="642"/>
    </location>
</feature>
<evidence type="ECO:0000256" key="18">
    <source>
        <dbReference type="RuleBase" id="RU369101"/>
    </source>
</evidence>
<dbReference type="GO" id="GO:0003677">
    <property type="term" value="F:DNA binding"/>
    <property type="evidence" value="ECO:0007669"/>
    <property type="project" value="UniProtKB-KW"/>
</dbReference>
<dbReference type="EC" id="2.3.2.27" evidence="18"/>
<comment type="domain">
    <text evidence="18">The tudor-like regions specifically recognize and bind histone H3 unmethylated at 'Arg-2' (H3R2me0), while the PHD-type zinc finger specifically recognizes and binds histone H3 trimethylated at 'Lys-9' (H3K9me3).</text>
</comment>
<dbReference type="CDD" id="cd16769">
    <property type="entry name" value="RING-HC_UHRF1"/>
    <property type="match status" value="1"/>
</dbReference>
<evidence type="ECO:0000256" key="16">
    <source>
        <dbReference type="PROSITE-ProRule" id="PRU00175"/>
    </source>
</evidence>
<dbReference type="FunFam" id="2.30.30.140:FF:000068">
    <property type="entry name" value="E3 ubiquitin-protein ligase UHRF1 isoform 1"/>
    <property type="match status" value="1"/>
</dbReference>
<dbReference type="GO" id="GO:0044027">
    <property type="term" value="P:negative regulation of gene expression via chromosomal CpG island methylation"/>
    <property type="evidence" value="ECO:0007669"/>
    <property type="project" value="TreeGrafter"/>
</dbReference>
<evidence type="ECO:0000259" key="21">
    <source>
        <dbReference type="PROSITE" id="PS50053"/>
    </source>
</evidence>
<dbReference type="UniPathway" id="UPA00143"/>
<dbReference type="PANTHER" id="PTHR14140">
    <property type="entry name" value="E3 UBIQUITIN-PROTEIN LIGASE UHRF-RELATED"/>
    <property type="match status" value="1"/>
</dbReference>
<dbReference type="Gene3D" id="2.30.30.140">
    <property type="match status" value="1"/>
</dbReference>
<dbReference type="SMART" id="SM00184">
    <property type="entry name" value="RING"/>
    <property type="match status" value="2"/>
</dbReference>
<dbReference type="GO" id="GO:0042393">
    <property type="term" value="F:histone binding"/>
    <property type="evidence" value="ECO:0007669"/>
    <property type="project" value="UniProtKB-UniRule"/>
</dbReference>
<dbReference type="InterPro" id="IPR029071">
    <property type="entry name" value="Ubiquitin-like_domsf"/>
</dbReference>
<dbReference type="InterPro" id="IPR021991">
    <property type="entry name" value="TTD_dom"/>
</dbReference>
<evidence type="ECO:0000256" key="6">
    <source>
        <dbReference type="ARBA" id="ARBA00022737"/>
    </source>
</evidence>
<comment type="function">
    <text evidence="18">Multi domain E3 ubiquitin ligase that also plays a role in DNA methylation and histone modifications.</text>
</comment>
<reference evidence="24" key="1">
    <citation type="submission" date="2025-08" db="UniProtKB">
        <authorList>
            <consortium name="Ensembl"/>
        </authorList>
    </citation>
    <scope>IDENTIFICATION</scope>
</reference>